<dbReference type="InterPro" id="IPR011051">
    <property type="entry name" value="RmlC_Cupin_sf"/>
</dbReference>
<accession>A0A507ZRB7</accession>
<proteinExistence type="predicted"/>
<dbReference type="PANTHER" id="PTHR37694:SF1">
    <property type="entry name" value="SLR8022 PROTEIN"/>
    <property type="match status" value="1"/>
</dbReference>
<sequence length="114" mass="12652">MKLASLTSAIEYQEKRPAIKVLLETASGKEIRIAFKKEQIMKEHKTPFPIIVEIFDGEIEFGVNGDKHNLKKGALVGLEGNVPHDLKALKDSIVRLSLNKADSAKRVENVAKES</sequence>
<dbReference type="CDD" id="cd02230">
    <property type="entry name" value="cupin_HP0902-like"/>
    <property type="match status" value="1"/>
</dbReference>
<dbReference type="SUPFAM" id="SSF51182">
    <property type="entry name" value="RmlC-like cupins"/>
    <property type="match status" value="1"/>
</dbReference>
<protein>
    <submittedName>
        <fullName evidence="1">Cupin</fullName>
    </submittedName>
</protein>
<evidence type="ECO:0000313" key="2">
    <source>
        <dbReference type="Proteomes" id="UP000317169"/>
    </source>
</evidence>
<organism evidence="1 2">
    <name type="scientific">Haloflavibacter putidus</name>
    <dbReference type="NCBI Taxonomy" id="2576776"/>
    <lineage>
        <taxon>Bacteria</taxon>
        <taxon>Pseudomonadati</taxon>
        <taxon>Bacteroidota</taxon>
        <taxon>Flavobacteriia</taxon>
        <taxon>Flavobacteriales</taxon>
        <taxon>Flavobacteriaceae</taxon>
        <taxon>Haloflavibacter</taxon>
    </lineage>
</organism>
<keyword evidence="2" id="KW-1185">Reference proteome</keyword>
<dbReference type="AlphaFoldDB" id="A0A507ZRB7"/>
<dbReference type="PANTHER" id="PTHR37694">
    <property type="entry name" value="SLR8022 PROTEIN"/>
    <property type="match status" value="1"/>
</dbReference>
<dbReference type="Gene3D" id="2.60.120.10">
    <property type="entry name" value="Jelly Rolls"/>
    <property type="match status" value="1"/>
</dbReference>
<evidence type="ECO:0000313" key="1">
    <source>
        <dbReference type="EMBL" id="TQD40160.1"/>
    </source>
</evidence>
<dbReference type="RefSeq" id="WP_141420690.1">
    <property type="nucleotide sequence ID" value="NZ_VIAR01000002.1"/>
</dbReference>
<name>A0A507ZRB7_9FLAO</name>
<dbReference type="OrthoDB" id="997205at2"/>
<comment type="caution">
    <text evidence="1">The sequence shown here is derived from an EMBL/GenBank/DDBJ whole genome shotgun (WGS) entry which is preliminary data.</text>
</comment>
<reference evidence="1 2" key="1">
    <citation type="submission" date="2019-06" db="EMBL/GenBank/DDBJ databases">
        <title>Flavibacter putida gen. nov., sp. nov., a novel marine bacterium of the family Flavobacteriaceae isolated from coastal seawater.</title>
        <authorList>
            <person name="Feng X."/>
        </authorList>
    </citation>
    <scope>NUCLEOTIDE SEQUENCE [LARGE SCALE GENOMIC DNA]</scope>
    <source>
        <strain evidence="1 2">PLHSN227</strain>
    </source>
</reference>
<dbReference type="InterPro" id="IPR014710">
    <property type="entry name" value="RmlC-like_jellyroll"/>
</dbReference>
<gene>
    <name evidence="1" type="ORF">FKR84_02885</name>
</gene>
<dbReference type="EMBL" id="VIAR01000002">
    <property type="protein sequence ID" value="TQD40160.1"/>
    <property type="molecule type" value="Genomic_DNA"/>
</dbReference>
<dbReference type="Proteomes" id="UP000317169">
    <property type="component" value="Unassembled WGS sequence"/>
</dbReference>